<feature type="transmembrane region" description="Helical" evidence="1">
    <location>
        <begin position="73"/>
        <end position="91"/>
    </location>
</feature>
<keyword evidence="1" id="KW-0472">Membrane</keyword>
<dbReference type="Gene3D" id="3.30.565.10">
    <property type="entry name" value="Histidine kinase-like ATPase, C-terminal domain"/>
    <property type="match status" value="1"/>
</dbReference>
<dbReference type="Proteomes" id="UP000683507">
    <property type="component" value="Chromosome"/>
</dbReference>
<dbReference type="EMBL" id="OU015584">
    <property type="protein sequence ID" value="CAG5087039.1"/>
    <property type="molecule type" value="Genomic_DNA"/>
</dbReference>
<dbReference type="AlphaFoldDB" id="A0A916NJL7"/>
<reference evidence="3" key="1">
    <citation type="submission" date="2021-04" db="EMBL/GenBank/DDBJ databases">
        <authorList>
            <person name="Rodrigo-Torres L."/>
            <person name="Arahal R. D."/>
            <person name="Lucena T."/>
        </authorList>
    </citation>
    <scope>NUCLEOTIDE SEQUENCE</scope>
    <source>
        <strain evidence="3">AS29M-1</strain>
    </source>
</reference>
<keyword evidence="4" id="KW-1185">Reference proteome</keyword>
<accession>A0A916NJL7</accession>
<organism evidence="3 4">
    <name type="scientific">Parvicella tangerina</name>
    <dbReference type="NCBI Taxonomy" id="2829795"/>
    <lineage>
        <taxon>Bacteria</taxon>
        <taxon>Pseudomonadati</taxon>
        <taxon>Bacteroidota</taxon>
        <taxon>Flavobacteriia</taxon>
        <taxon>Flavobacteriales</taxon>
        <taxon>Parvicellaceae</taxon>
        <taxon>Parvicella</taxon>
    </lineage>
</organism>
<dbReference type="GO" id="GO:0016020">
    <property type="term" value="C:membrane"/>
    <property type="evidence" value="ECO:0007669"/>
    <property type="project" value="InterPro"/>
</dbReference>
<dbReference type="RefSeq" id="WP_258543552.1">
    <property type="nucleotide sequence ID" value="NZ_OU015584.1"/>
</dbReference>
<feature type="domain" description="Signal transduction histidine kinase internal region" evidence="2">
    <location>
        <begin position="154"/>
        <end position="232"/>
    </location>
</feature>
<dbReference type="InterPro" id="IPR036890">
    <property type="entry name" value="HATPase_C_sf"/>
</dbReference>
<protein>
    <recommendedName>
        <fullName evidence="2">Signal transduction histidine kinase internal region domain-containing protein</fullName>
    </recommendedName>
</protein>
<feature type="transmembrane region" description="Helical" evidence="1">
    <location>
        <begin position="7"/>
        <end position="29"/>
    </location>
</feature>
<feature type="transmembrane region" description="Helical" evidence="1">
    <location>
        <begin position="111"/>
        <end position="133"/>
    </location>
</feature>
<evidence type="ECO:0000313" key="4">
    <source>
        <dbReference type="Proteomes" id="UP000683507"/>
    </source>
</evidence>
<evidence type="ECO:0000259" key="2">
    <source>
        <dbReference type="Pfam" id="PF06580"/>
    </source>
</evidence>
<evidence type="ECO:0000313" key="3">
    <source>
        <dbReference type="EMBL" id="CAG5087039.1"/>
    </source>
</evidence>
<gene>
    <name evidence="3" type="ORF">CRYO30217_03373</name>
</gene>
<dbReference type="Pfam" id="PF06580">
    <property type="entry name" value="His_kinase"/>
    <property type="match status" value="1"/>
</dbReference>
<dbReference type="PANTHER" id="PTHR34220:SF7">
    <property type="entry name" value="SENSOR HISTIDINE KINASE YPDA"/>
    <property type="match status" value="1"/>
</dbReference>
<sequence length="345" mass="39046">MSSKKLLYWVFQVLGWSSFFSLVIIGNYLEKGFVQSSALQQAFIMFSAAVILTHLHRTLIIKGKWLNLDITKTVYVILLGSALLSLLLIGVNQAVNLIYGEANLTFQTFLAVFIIYFVINLIWNVIYFTYHFFDKSRKQEMKTLQLESTRNESELLNLKNQLKPHFMFNAMNSIRALVDDDPDLAKQSITQLSNLLRNTLQFGKKKLITLKEELQIVNDYLALEKIRFEERLAYKQEIDDSILHTTLPPLLIQTLVENAIKHGISKKAAGGEVSLKVSTVGSSLHIEIRNVGEYNPSAGTNSGIGLDNAKKRLEIIYGKQAEFSIGNDQGTVLTEVKIPMVNKKN</sequence>
<keyword evidence="1" id="KW-1133">Transmembrane helix</keyword>
<dbReference type="KEGG" id="ptan:CRYO30217_03373"/>
<keyword evidence="1" id="KW-0812">Transmembrane</keyword>
<dbReference type="InterPro" id="IPR010559">
    <property type="entry name" value="Sig_transdc_His_kin_internal"/>
</dbReference>
<dbReference type="PANTHER" id="PTHR34220">
    <property type="entry name" value="SENSOR HISTIDINE KINASE YPDA"/>
    <property type="match status" value="1"/>
</dbReference>
<evidence type="ECO:0000256" key="1">
    <source>
        <dbReference type="SAM" id="Phobius"/>
    </source>
</evidence>
<proteinExistence type="predicted"/>
<dbReference type="SUPFAM" id="SSF55874">
    <property type="entry name" value="ATPase domain of HSP90 chaperone/DNA topoisomerase II/histidine kinase"/>
    <property type="match status" value="1"/>
</dbReference>
<feature type="transmembrane region" description="Helical" evidence="1">
    <location>
        <begin position="41"/>
        <end position="61"/>
    </location>
</feature>
<dbReference type="GO" id="GO:0000155">
    <property type="term" value="F:phosphorelay sensor kinase activity"/>
    <property type="evidence" value="ECO:0007669"/>
    <property type="project" value="InterPro"/>
</dbReference>
<name>A0A916NJL7_9FLAO</name>
<dbReference type="InterPro" id="IPR050640">
    <property type="entry name" value="Bact_2-comp_sensor_kinase"/>
</dbReference>